<name>A0A7S2RT89_9STRA</name>
<organism evidence="3">
    <name type="scientific">Mucochytrium quahogii</name>
    <dbReference type="NCBI Taxonomy" id="96639"/>
    <lineage>
        <taxon>Eukaryota</taxon>
        <taxon>Sar</taxon>
        <taxon>Stramenopiles</taxon>
        <taxon>Bigyra</taxon>
        <taxon>Labyrinthulomycetes</taxon>
        <taxon>Thraustochytrida</taxon>
        <taxon>Thraustochytriidae</taxon>
        <taxon>Mucochytrium</taxon>
    </lineage>
</organism>
<dbReference type="GO" id="GO:0098887">
    <property type="term" value="P:neurotransmitter receptor transport, endosome to postsynaptic membrane"/>
    <property type="evidence" value="ECO:0007669"/>
    <property type="project" value="TreeGrafter"/>
</dbReference>
<dbReference type="SUPFAM" id="SSF57997">
    <property type="entry name" value="Tropomyosin"/>
    <property type="match status" value="1"/>
</dbReference>
<sequence>MQSVNVSNDAAAQLEALTKERDELEGRLQKLQISHDKKDADIRKVCAALAASENVNKVKDLEHQNSSLKKQVDSLKQALEITGQPVVDDGCAQQLALTQEKLSESERLVTQLQDQCKKLQVEANSRDVGDVQALKAQVEKQAGELEKQGEKLKAASRRRAQAQSQLASCQEELKEKSNQLESLVDKNSRLETEFKAVSETLRHSEQELNQIRTDHSQMTSDFKKLEETHTLDSKKLAGVEAELKKSRASGQVLEQENSNLKTELDKAKAEIEDTVVEHRIASKRSVQLIKELKSQLSKECNVGVELKEKFEEADARANAALKDCMSFKDEIRALRQQLEEERQNNSAVGPFSAGLSMMRRRSSVSMPNTSPTFSEDGGVKLALAKRLESLLNENGVLKEKVAFLESSIHQYVLDIEQMKRQGRRQLLQRRQRPEPRSKTNAGDDDTEVSL</sequence>
<dbReference type="PANTHER" id="PTHR18978">
    <property type="entry name" value="GRIP-1 ASSOCIATED PROTEIN 1"/>
    <property type="match status" value="1"/>
</dbReference>
<dbReference type="EMBL" id="HBHK01010827">
    <property type="protein sequence ID" value="CAD9680065.1"/>
    <property type="molecule type" value="Transcribed_RNA"/>
</dbReference>
<proteinExistence type="predicted"/>
<feature type="coiled-coil region" evidence="1">
    <location>
        <begin position="250"/>
        <end position="277"/>
    </location>
</feature>
<feature type="region of interest" description="Disordered" evidence="2">
    <location>
        <begin position="422"/>
        <end position="450"/>
    </location>
</feature>
<dbReference type="GO" id="GO:0099152">
    <property type="term" value="P:regulation of neurotransmitter receptor transport, endosome to postsynaptic membrane"/>
    <property type="evidence" value="ECO:0007669"/>
    <property type="project" value="TreeGrafter"/>
</dbReference>
<reference evidence="3" key="1">
    <citation type="submission" date="2021-01" db="EMBL/GenBank/DDBJ databases">
        <authorList>
            <person name="Corre E."/>
            <person name="Pelletier E."/>
            <person name="Niang G."/>
            <person name="Scheremetjew M."/>
            <person name="Finn R."/>
            <person name="Kale V."/>
            <person name="Holt S."/>
            <person name="Cochrane G."/>
            <person name="Meng A."/>
            <person name="Brown T."/>
            <person name="Cohen L."/>
        </authorList>
    </citation>
    <scope>NUCLEOTIDE SEQUENCE</scope>
    <source>
        <strain evidence="3">NY070348D</strain>
    </source>
</reference>
<protein>
    <submittedName>
        <fullName evidence="3">Uncharacterized protein</fullName>
    </submittedName>
</protein>
<dbReference type="InterPro" id="IPR026204">
    <property type="entry name" value="GRIPAP1"/>
</dbReference>
<evidence type="ECO:0000256" key="1">
    <source>
        <dbReference type="SAM" id="Coils"/>
    </source>
</evidence>
<feature type="coiled-coil region" evidence="1">
    <location>
        <begin position="7"/>
        <end position="207"/>
    </location>
</feature>
<dbReference type="PANTHER" id="PTHR18978:SF1">
    <property type="entry name" value="GRIP1-ASSOCIATED PROTEIN 1"/>
    <property type="match status" value="1"/>
</dbReference>
<dbReference type="AlphaFoldDB" id="A0A7S2RT89"/>
<feature type="coiled-coil region" evidence="1">
    <location>
        <begin position="317"/>
        <end position="348"/>
    </location>
</feature>
<evidence type="ECO:0000256" key="2">
    <source>
        <dbReference type="SAM" id="MobiDB-lite"/>
    </source>
</evidence>
<evidence type="ECO:0000313" key="3">
    <source>
        <dbReference type="EMBL" id="CAD9680065.1"/>
    </source>
</evidence>
<keyword evidence="1" id="KW-0175">Coiled coil</keyword>
<accession>A0A7S2RT89</accession>
<gene>
    <name evidence="3" type="ORF">QSP1433_LOCUS6782</name>
</gene>